<evidence type="ECO:0000313" key="3">
    <source>
        <dbReference type="Proteomes" id="UP001178508"/>
    </source>
</evidence>
<feature type="compositionally biased region" description="Basic and acidic residues" evidence="1">
    <location>
        <begin position="111"/>
        <end position="125"/>
    </location>
</feature>
<dbReference type="AlphaFoldDB" id="A0AAV1EUV8"/>
<organism evidence="2 3">
    <name type="scientific">Xyrichtys novacula</name>
    <name type="common">Pearly razorfish</name>
    <name type="synonym">Hemipteronotus novacula</name>
    <dbReference type="NCBI Taxonomy" id="13765"/>
    <lineage>
        <taxon>Eukaryota</taxon>
        <taxon>Metazoa</taxon>
        <taxon>Chordata</taxon>
        <taxon>Craniata</taxon>
        <taxon>Vertebrata</taxon>
        <taxon>Euteleostomi</taxon>
        <taxon>Actinopterygii</taxon>
        <taxon>Neopterygii</taxon>
        <taxon>Teleostei</taxon>
        <taxon>Neoteleostei</taxon>
        <taxon>Acanthomorphata</taxon>
        <taxon>Eupercaria</taxon>
        <taxon>Labriformes</taxon>
        <taxon>Labridae</taxon>
        <taxon>Xyrichtys</taxon>
    </lineage>
</organism>
<feature type="region of interest" description="Disordered" evidence="1">
    <location>
        <begin position="65"/>
        <end position="125"/>
    </location>
</feature>
<feature type="compositionally biased region" description="Basic and acidic residues" evidence="1">
    <location>
        <begin position="31"/>
        <end position="47"/>
    </location>
</feature>
<gene>
    <name evidence="2" type="ORF">XNOV1_A011592</name>
</gene>
<dbReference type="EMBL" id="OY660866">
    <property type="protein sequence ID" value="CAJ1052495.1"/>
    <property type="molecule type" value="Genomic_DNA"/>
</dbReference>
<dbReference type="Proteomes" id="UP001178508">
    <property type="component" value="Chromosome 3"/>
</dbReference>
<sequence>MCCVYSSQYIVFSLTARHSGELRINPPKRAAAPDRTNHSDGSDDSRRSSHIMAAILQITDSGPRIKRVLKTNEGVVRTKSERRHSVHMDPPTATSYTNSEEGKEEEEEEEGRQRGERERGGARRR</sequence>
<protein>
    <submittedName>
        <fullName evidence="2">Uncharacterized protein</fullName>
    </submittedName>
</protein>
<evidence type="ECO:0000313" key="2">
    <source>
        <dbReference type="EMBL" id="CAJ1052495.1"/>
    </source>
</evidence>
<reference evidence="2" key="1">
    <citation type="submission" date="2023-08" db="EMBL/GenBank/DDBJ databases">
        <authorList>
            <person name="Alioto T."/>
            <person name="Alioto T."/>
            <person name="Gomez Garrido J."/>
        </authorList>
    </citation>
    <scope>NUCLEOTIDE SEQUENCE</scope>
</reference>
<name>A0AAV1EUV8_XYRNO</name>
<feature type="region of interest" description="Disordered" evidence="1">
    <location>
        <begin position="22"/>
        <end position="48"/>
    </location>
</feature>
<proteinExistence type="predicted"/>
<evidence type="ECO:0000256" key="1">
    <source>
        <dbReference type="SAM" id="MobiDB-lite"/>
    </source>
</evidence>
<keyword evidence="3" id="KW-1185">Reference proteome</keyword>
<accession>A0AAV1EUV8</accession>